<evidence type="ECO:0000313" key="1">
    <source>
        <dbReference type="EMBL" id="KAG0569032.1"/>
    </source>
</evidence>
<gene>
    <name evidence="1" type="ORF">KC19_6G060900</name>
</gene>
<dbReference type="Proteomes" id="UP000822688">
    <property type="component" value="Chromosome 6"/>
</dbReference>
<evidence type="ECO:0000313" key="2">
    <source>
        <dbReference type="Proteomes" id="UP000822688"/>
    </source>
</evidence>
<keyword evidence="2" id="KW-1185">Reference proteome</keyword>
<dbReference type="EMBL" id="CM026427">
    <property type="protein sequence ID" value="KAG0569032.1"/>
    <property type="molecule type" value="Genomic_DNA"/>
</dbReference>
<dbReference type="AlphaFoldDB" id="A0A8T0HI43"/>
<protein>
    <submittedName>
        <fullName evidence="1">Uncharacterized protein</fullName>
    </submittedName>
</protein>
<name>A0A8T0HI43_CERPU</name>
<comment type="caution">
    <text evidence="1">The sequence shown here is derived from an EMBL/GenBank/DDBJ whole genome shotgun (WGS) entry which is preliminary data.</text>
</comment>
<sequence length="76" mass="8681">MFSDITPSLSCLEAFAVHNVCVRWFVCAVLYSWFNWVQYTLSVMDLLNSQTSSDTWQSSVHQVPPSQAKNLHVESL</sequence>
<reference evidence="1 2" key="1">
    <citation type="submission" date="2020-06" db="EMBL/GenBank/DDBJ databases">
        <title>WGS assembly of Ceratodon purpureus strain R40.</title>
        <authorList>
            <person name="Carey S.B."/>
            <person name="Jenkins J."/>
            <person name="Shu S."/>
            <person name="Lovell J.T."/>
            <person name="Sreedasyam A."/>
            <person name="Maumus F."/>
            <person name="Tiley G.P."/>
            <person name="Fernandez-Pozo N."/>
            <person name="Barry K."/>
            <person name="Chen C."/>
            <person name="Wang M."/>
            <person name="Lipzen A."/>
            <person name="Daum C."/>
            <person name="Saski C.A."/>
            <person name="Payton A.C."/>
            <person name="Mcbreen J.C."/>
            <person name="Conrad R.E."/>
            <person name="Kollar L.M."/>
            <person name="Olsson S."/>
            <person name="Huttunen S."/>
            <person name="Landis J.B."/>
            <person name="Wickett N.J."/>
            <person name="Johnson M.G."/>
            <person name="Rensing S.A."/>
            <person name="Grimwood J."/>
            <person name="Schmutz J."/>
            <person name="Mcdaniel S.F."/>
        </authorList>
    </citation>
    <scope>NUCLEOTIDE SEQUENCE [LARGE SCALE GENOMIC DNA]</scope>
    <source>
        <strain evidence="1 2">R40</strain>
    </source>
</reference>
<accession>A0A8T0HI43</accession>
<proteinExistence type="predicted"/>
<organism evidence="1 2">
    <name type="scientific">Ceratodon purpureus</name>
    <name type="common">Fire moss</name>
    <name type="synonym">Dicranum purpureum</name>
    <dbReference type="NCBI Taxonomy" id="3225"/>
    <lineage>
        <taxon>Eukaryota</taxon>
        <taxon>Viridiplantae</taxon>
        <taxon>Streptophyta</taxon>
        <taxon>Embryophyta</taxon>
        <taxon>Bryophyta</taxon>
        <taxon>Bryophytina</taxon>
        <taxon>Bryopsida</taxon>
        <taxon>Dicranidae</taxon>
        <taxon>Pseudoditrichales</taxon>
        <taxon>Ditrichaceae</taxon>
        <taxon>Ceratodon</taxon>
    </lineage>
</organism>